<comment type="function">
    <text evidence="6">Has phosphodiesterase (PDE) activity against cyclic-di-AMP (c-di-AMP).</text>
</comment>
<dbReference type="InterPro" id="IPR051319">
    <property type="entry name" value="Oligoribo/pAp-PDE_c-di-AMP_PDE"/>
</dbReference>
<dbReference type="Pfam" id="PF24898">
    <property type="entry name" value="GGDEF_GdpP"/>
    <property type="match status" value="1"/>
</dbReference>
<name>A0ABY5P2Y3_9LACT</name>
<dbReference type="SUPFAM" id="SSF64182">
    <property type="entry name" value="DHH phosphoesterases"/>
    <property type="match status" value="1"/>
</dbReference>
<proteinExistence type="inferred from homology"/>
<dbReference type="InterPro" id="IPR029787">
    <property type="entry name" value="Nucleotide_cyclase"/>
</dbReference>
<dbReference type="PIRSF" id="PIRSF026583">
    <property type="entry name" value="YybT"/>
    <property type="match status" value="1"/>
</dbReference>
<dbReference type="Pfam" id="PF02272">
    <property type="entry name" value="DHHA1"/>
    <property type="match status" value="1"/>
</dbReference>
<protein>
    <recommendedName>
        <fullName evidence="6">Cyclic-di-AMP phosphodiesterase</fullName>
        <ecNumber evidence="6">3.1.4.-</ecNumber>
    </recommendedName>
</protein>
<evidence type="ECO:0000313" key="10">
    <source>
        <dbReference type="Proteomes" id="UP001315967"/>
    </source>
</evidence>
<dbReference type="PROSITE" id="PS50887">
    <property type="entry name" value="GGDEF"/>
    <property type="match status" value="1"/>
</dbReference>
<keyword evidence="3 7" id="KW-0812">Transmembrane</keyword>
<dbReference type="Pfam" id="PF01368">
    <property type="entry name" value="DHH"/>
    <property type="match status" value="1"/>
</dbReference>
<sequence length="670" mass="76979">MISFEKIKEFFRSFNELKISWQIYSLMIFYILIMIATFVVNWQIGVLQFILLLAMILVFFININSFAKDLNHQSTKLSTTIDDVQHDSLFRSPIAAIIYDENLKIRWVNPAMQRIFGKQDILGESMIEVDNQFASFLDIPSDKKWHAVKLKDKHYKLMHQKENNSFYLIDVSKEYEIIENRKYDRVVFGYLLLEEYDEIVQSMDDQQSTTFDAEIVNELNNWALSYNIFFKRLSDDKFMLIFNQAVLETLEKDNFRYFDQLRERSFLNNVPITVSIGIASSLENTYHIDDLAKQAQLNLDLALGRGGDQIVVKVDEERARFYGGKTNPSEKRTNVRSKLVYQALSNLIEQSDQVFISGHKTPDLDSMASAIGILNIVRQFKKVGKIIINPNELNQDIQSLLAYSPNRLELNKYMIDIKQAQSQITDRSLIVMVDHHRPSLSEAETILENHRIVIIDHHRRGEDIPKQTELTYIEPYASSTAELVTEFFINNRLSNTNLNKFEATALLAGIIVDTNNFSQRVGSKTFDVASYLKARGANTNQINRILKEDFDDIIARNDLFAKTEYLGNGFAVSRGTNEEIIDNVTAAQTADMILDVNKVEASFVIYRRSENVVGISARSLGEVNVQTIMEQLDGGGHLSNAATQLEDKTVEEVYDLLKSVLFLKEEEESK</sequence>
<accession>A0ABY5P2Y3</accession>
<dbReference type="EMBL" id="CP102453">
    <property type="protein sequence ID" value="UUX33057.1"/>
    <property type="molecule type" value="Genomic_DNA"/>
</dbReference>
<dbReference type="Gene3D" id="3.10.310.30">
    <property type="match status" value="1"/>
</dbReference>
<evidence type="ECO:0000256" key="3">
    <source>
        <dbReference type="ARBA" id="ARBA00022692"/>
    </source>
</evidence>
<dbReference type="Gene3D" id="3.30.70.270">
    <property type="match status" value="1"/>
</dbReference>
<organism evidence="9 10">
    <name type="scientific">Fundicoccus culcitae</name>
    <dbReference type="NCBI Taxonomy" id="2969821"/>
    <lineage>
        <taxon>Bacteria</taxon>
        <taxon>Bacillati</taxon>
        <taxon>Bacillota</taxon>
        <taxon>Bacilli</taxon>
        <taxon>Lactobacillales</taxon>
        <taxon>Aerococcaceae</taxon>
        <taxon>Fundicoccus</taxon>
    </lineage>
</organism>
<dbReference type="SUPFAM" id="SSF55073">
    <property type="entry name" value="Nucleotide cyclase"/>
    <property type="match status" value="1"/>
</dbReference>
<dbReference type="Gene3D" id="3.90.1640.10">
    <property type="entry name" value="inorganic pyrophosphatase (n-terminal core)"/>
    <property type="match status" value="1"/>
</dbReference>
<dbReference type="InterPro" id="IPR043128">
    <property type="entry name" value="Rev_trsase/Diguanyl_cyclase"/>
</dbReference>
<dbReference type="RefSeq" id="WP_313792557.1">
    <property type="nucleotide sequence ID" value="NZ_CP102453.1"/>
</dbReference>
<comment type="catalytic activity">
    <reaction evidence="6">
        <text>3',3'-c-di-AMP + H2O = 5'-O-phosphonoadenylyl-(3'-&gt;5')-adenosine + H(+)</text>
        <dbReference type="Rhea" id="RHEA:54420"/>
        <dbReference type="ChEBI" id="CHEBI:15377"/>
        <dbReference type="ChEBI" id="CHEBI:15378"/>
        <dbReference type="ChEBI" id="CHEBI:71500"/>
        <dbReference type="ChEBI" id="CHEBI:138171"/>
    </reaction>
</comment>
<keyword evidence="2 6" id="KW-1003">Cell membrane</keyword>
<comment type="subcellular location">
    <subcellularLocation>
        <location evidence="1">Cell membrane</location>
        <topology evidence="1">Multi-pass membrane protein</topology>
    </subcellularLocation>
</comment>
<dbReference type="Proteomes" id="UP001315967">
    <property type="component" value="Chromosome"/>
</dbReference>
<dbReference type="InterPro" id="IPR049553">
    <property type="entry name" value="GdpP-like_PAS"/>
</dbReference>
<dbReference type="Gene3D" id="3.30.450.20">
    <property type="entry name" value="PAS domain"/>
    <property type="match status" value="1"/>
</dbReference>
<feature type="domain" description="GGDEF" evidence="8">
    <location>
        <begin position="184"/>
        <end position="315"/>
    </location>
</feature>
<keyword evidence="6" id="KW-0378">Hydrolase</keyword>
<dbReference type="EC" id="3.1.4.-" evidence="6"/>
<dbReference type="PANTHER" id="PTHR47618">
    <property type="entry name" value="BIFUNCTIONAL OLIGORIBONUCLEASE AND PAP PHOSPHATASE NRNA"/>
    <property type="match status" value="1"/>
</dbReference>
<evidence type="ECO:0000256" key="7">
    <source>
        <dbReference type="SAM" id="Phobius"/>
    </source>
</evidence>
<dbReference type="Pfam" id="PF21370">
    <property type="entry name" value="PAS_GdpP"/>
    <property type="match status" value="1"/>
</dbReference>
<dbReference type="PANTHER" id="PTHR47618:SF2">
    <property type="entry name" value="CYCLIC-DI-AMP PHOSPHODIESTERASE GDPP"/>
    <property type="match status" value="1"/>
</dbReference>
<keyword evidence="4 7" id="KW-1133">Transmembrane helix</keyword>
<gene>
    <name evidence="9" type="ORF">NRE15_09055</name>
</gene>
<dbReference type="InterPro" id="IPR003156">
    <property type="entry name" value="DHHA1_dom"/>
</dbReference>
<dbReference type="InterPro" id="IPR038763">
    <property type="entry name" value="DHH_sf"/>
</dbReference>
<dbReference type="InterPro" id="IPR000160">
    <property type="entry name" value="GGDEF_dom"/>
</dbReference>
<comment type="similarity">
    <text evidence="6">Belongs to the GdpP/PdeA phosphodiesterase family.</text>
</comment>
<evidence type="ECO:0000256" key="1">
    <source>
        <dbReference type="ARBA" id="ARBA00004651"/>
    </source>
</evidence>
<evidence type="ECO:0000256" key="2">
    <source>
        <dbReference type="ARBA" id="ARBA00022475"/>
    </source>
</evidence>
<evidence type="ECO:0000256" key="5">
    <source>
        <dbReference type="ARBA" id="ARBA00023136"/>
    </source>
</evidence>
<reference evidence="9 10" key="1">
    <citation type="submission" date="2022-08" db="EMBL/GenBank/DDBJ databases">
        <title>Aerococcaceae sp. nov isolated from spoiled eye mask.</title>
        <authorList>
            <person name="Zhou G."/>
            <person name="Xie X.-B."/>
            <person name="Shi Q.-S."/>
            <person name="Wang Y.-S."/>
            <person name="Wen X."/>
            <person name="Peng H."/>
            <person name="Yang X.-J."/>
            <person name="Tao H.-B."/>
            <person name="Huang X.-M."/>
        </authorList>
    </citation>
    <scope>NUCLEOTIDE SEQUENCE [LARGE SCALE GENOMIC DNA]</scope>
    <source>
        <strain evidence="10">DM20194951</strain>
    </source>
</reference>
<dbReference type="InterPro" id="IPR001667">
    <property type="entry name" value="DDH_dom"/>
</dbReference>
<evidence type="ECO:0000256" key="6">
    <source>
        <dbReference type="PIRNR" id="PIRNR026583"/>
    </source>
</evidence>
<keyword evidence="5 6" id="KW-0472">Membrane</keyword>
<evidence type="ECO:0000256" key="4">
    <source>
        <dbReference type="ARBA" id="ARBA00022989"/>
    </source>
</evidence>
<feature type="transmembrane region" description="Helical" evidence="7">
    <location>
        <begin position="21"/>
        <end position="40"/>
    </location>
</feature>
<keyword evidence="10" id="KW-1185">Reference proteome</keyword>
<dbReference type="SMART" id="SM00267">
    <property type="entry name" value="GGDEF"/>
    <property type="match status" value="1"/>
</dbReference>
<feature type="transmembrane region" description="Helical" evidence="7">
    <location>
        <begin position="46"/>
        <end position="67"/>
    </location>
</feature>
<evidence type="ECO:0000259" key="8">
    <source>
        <dbReference type="PROSITE" id="PS50887"/>
    </source>
</evidence>
<dbReference type="InterPro" id="IPR014528">
    <property type="entry name" value="GdpP/PdeA"/>
</dbReference>
<evidence type="ECO:0000313" key="9">
    <source>
        <dbReference type="EMBL" id="UUX33057.1"/>
    </source>
</evidence>